<dbReference type="PANTHER" id="PTHR35360">
    <property type="entry name" value="OS01G0324125 PROTEIN-RELATED"/>
    <property type="match status" value="1"/>
</dbReference>
<organism evidence="1">
    <name type="scientific">Arundo donax</name>
    <name type="common">Giant reed</name>
    <name type="synonym">Donax arundinaceus</name>
    <dbReference type="NCBI Taxonomy" id="35708"/>
    <lineage>
        <taxon>Eukaryota</taxon>
        <taxon>Viridiplantae</taxon>
        <taxon>Streptophyta</taxon>
        <taxon>Embryophyta</taxon>
        <taxon>Tracheophyta</taxon>
        <taxon>Spermatophyta</taxon>
        <taxon>Magnoliopsida</taxon>
        <taxon>Liliopsida</taxon>
        <taxon>Poales</taxon>
        <taxon>Poaceae</taxon>
        <taxon>PACMAD clade</taxon>
        <taxon>Arundinoideae</taxon>
        <taxon>Arundineae</taxon>
        <taxon>Arundo</taxon>
    </lineage>
</organism>
<dbReference type="PANTHER" id="PTHR35360:SF2">
    <property type="entry name" value="OS01G0324125 PROTEIN"/>
    <property type="match status" value="1"/>
</dbReference>
<dbReference type="AlphaFoldDB" id="A0A0A9CKE8"/>
<dbReference type="EMBL" id="GBRH01224025">
    <property type="protein sequence ID" value="JAD73870.1"/>
    <property type="molecule type" value="Transcribed_RNA"/>
</dbReference>
<name>A0A0A9CKE8_ARUDO</name>
<proteinExistence type="predicted"/>
<sequence>MNIHFGGKQFARLLYARGPLIGSLWAADSDYDITVGDQVYRGRQERFRVPGTGDYHAVVCCCYHFDSRSMELHVRIMDNHTADGPLRWILFEAFDGFWLP</sequence>
<protein>
    <submittedName>
        <fullName evidence="1">Uncharacterized protein</fullName>
    </submittedName>
</protein>
<accession>A0A0A9CKE8</accession>
<reference evidence="1" key="1">
    <citation type="submission" date="2014-09" db="EMBL/GenBank/DDBJ databases">
        <authorList>
            <person name="Magalhaes I.L.F."/>
            <person name="Oliveira U."/>
            <person name="Santos F.R."/>
            <person name="Vidigal T.H.D.A."/>
            <person name="Brescovit A.D."/>
            <person name="Santos A.J."/>
        </authorList>
    </citation>
    <scope>NUCLEOTIDE SEQUENCE</scope>
    <source>
        <tissue evidence="1">Shoot tissue taken approximately 20 cm above the soil surface</tissue>
    </source>
</reference>
<evidence type="ECO:0000313" key="1">
    <source>
        <dbReference type="EMBL" id="JAD73870.1"/>
    </source>
</evidence>
<reference evidence="1" key="2">
    <citation type="journal article" date="2015" name="Data Brief">
        <title>Shoot transcriptome of the giant reed, Arundo donax.</title>
        <authorList>
            <person name="Barrero R.A."/>
            <person name="Guerrero F.D."/>
            <person name="Moolhuijzen P."/>
            <person name="Goolsby J.A."/>
            <person name="Tidwell J."/>
            <person name="Bellgard S.E."/>
            <person name="Bellgard M.I."/>
        </authorList>
    </citation>
    <scope>NUCLEOTIDE SEQUENCE</scope>
    <source>
        <tissue evidence="1">Shoot tissue taken approximately 20 cm above the soil surface</tissue>
    </source>
</reference>